<dbReference type="GO" id="GO:0016706">
    <property type="term" value="F:2-oxoglutarate-dependent dioxygenase activity"/>
    <property type="evidence" value="ECO:0007669"/>
    <property type="project" value="InterPro"/>
</dbReference>
<dbReference type="SUPFAM" id="SSF51197">
    <property type="entry name" value="Clavaminate synthase-like"/>
    <property type="match status" value="1"/>
</dbReference>
<feature type="domain" description="L-proline 3-hydroxylase C-terminal" evidence="2">
    <location>
        <begin position="183"/>
        <end position="282"/>
    </location>
</feature>
<name>A0A918UWV2_9ACTN</name>
<comment type="caution">
    <text evidence="3">The sequence shown here is derived from an EMBL/GenBank/DDBJ whole genome shotgun (WGS) entry which is preliminary data.</text>
</comment>
<keyword evidence="4" id="KW-1185">Reference proteome</keyword>
<dbReference type="Gene3D" id="2.60.120.330">
    <property type="entry name" value="B-lactam Antibiotic, Isopenicillin N Synthase, Chain"/>
    <property type="match status" value="1"/>
</dbReference>
<dbReference type="InterPro" id="IPR027443">
    <property type="entry name" value="IPNS-like_sf"/>
</dbReference>
<dbReference type="EMBL" id="BMWG01000010">
    <property type="protein sequence ID" value="GGZ38740.1"/>
    <property type="molecule type" value="Genomic_DNA"/>
</dbReference>
<feature type="domain" description="Aspartyl/asparaginy/proline hydroxylase" evidence="1">
    <location>
        <begin position="28"/>
        <end position="174"/>
    </location>
</feature>
<dbReference type="AlphaFoldDB" id="A0A918UWV2"/>
<reference evidence="3" key="1">
    <citation type="journal article" date="2014" name="Int. J. Syst. Evol. Microbiol.">
        <title>Complete genome sequence of Corynebacterium casei LMG S-19264T (=DSM 44701T), isolated from a smear-ripened cheese.</title>
        <authorList>
            <consortium name="US DOE Joint Genome Institute (JGI-PGF)"/>
            <person name="Walter F."/>
            <person name="Albersmeier A."/>
            <person name="Kalinowski J."/>
            <person name="Ruckert C."/>
        </authorList>
    </citation>
    <scope>NUCLEOTIDE SEQUENCE</scope>
    <source>
        <strain evidence="3">JCM 4988</strain>
    </source>
</reference>
<dbReference type="Gene3D" id="1.10.1720.10">
    <property type="entry name" value="L-proline 3-hydroxylase, C-terminal domain"/>
    <property type="match status" value="1"/>
</dbReference>
<dbReference type="InterPro" id="IPR007803">
    <property type="entry name" value="Asp/Arg/Pro-Hydrxlase"/>
</dbReference>
<dbReference type="Pfam" id="PF05118">
    <property type="entry name" value="Asp_Arg_Hydrox"/>
    <property type="match status" value="1"/>
</dbReference>
<proteinExistence type="predicted"/>
<gene>
    <name evidence="3" type="ORF">GCM10010387_36110</name>
</gene>
<sequence length="290" mass="32951">MRSHILGRIDLDETLLSRDLEYLASLPRGEEGYDEFSNGYWKNLPLWNSTGDAGDDLYRDTDLAAQLTEHGKHCSYLRELVESTFNTDHIKMVRTRNLVDAVVIPHRDFVELDRDADQYFRVLIFLEENPAALHSNDDTVINMRPGEIWFLDAGSVHAAANFSPNSRQMLCVDFAFDGAYEEKDIFRDASRYQPSTDARIIERPALPADRLDAIKGLGQVVDRSNFKEFLFLLSKVHFSYDVPAEETYGWLADIAASSGDELLVEKAGELREYAIGARALSERFTVNSWG</sequence>
<dbReference type="Pfam" id="PF05373">
    <property type="entry name" value="Pro_3_hydrox_C"/>
    <property type="match status" value="1"/>
</dbReference>
<dbReference type="Proteomes" id="UP000630936">
    <property type="component" value="Unassembled WGS sequence"/>
</dbReference>
<organism evidence="3 4">
    <name type="scientific">Streptomyces inusitatus</name>
    <dbReference type="NCBI Taxonomy" id="68221"/>
    <lineage>
        <taxon>Bacteria</taxon>
        <taxon>Bacillati</taxon>
        <taxon>Actinomycetota</taxon>
        <taxon>Actinomycetes</taxon>
        <taxon>Kitasatosporales</taxon>
        <taxon>Streptomycetaceae</taxon>
        <taxon>Streptomyces</taxon>
    </lineage>
</organism>
<evidence type="ECO:0000313" key="4">
    <source>
        <dbReference type="Proteomes" id="UP000630936"/>
    </source>
</evidence>
<dbReference type="RefSeq" id="WP_190124135.1">
    <property type="nucleotide sequence ID" value="NZ_BMWG01000010.1"/>
</dbReference>
<protein>
    <submittedName>
        <fullName evidence="3">L-proline cis-4-hydroxylase</fullName>
    </submittedName>
</protein>
<evidence type="ECO:0000259" key="1">
    <source>
        <dbReference type="Pfam" id="PF05118"/>
    </source>
</evidence>
<accession>A0A918UWV2</accession>
<evidence type="ECO:0000259" key="2">
    <source>
        <dbReference type="Pfam" id="PF05373"/>
    </source>
</evidence>
<reference evidence="3" key="2">
    <citation type="submission" date="2020-09" db="EMBL/GenBank/DDBJ databases">
        <authorList>
            <person name="Sun Q."/>
            <person name="Ohkuma M."/>
        </authorList>
    </citation>
    <scope>NUCLEOTIDE SEQUENCE</scope>
    <source>
        <strain evidence="3">JCM 4988</strain>
    </source>
</reference>
<dbReference type="InterPro" id="IPR037037">
    <property type="entry name" value="Pro_3_hydrox_C_sf"/>
</dbReference>
<evidence type="ECO:0000313" key="3">
    <source>
        <dbReference type="EMBL" id="GGZ38740.1"/>
    </source>
</evidence>
<dbReference type="InterPro" id="IPR008035">
    <property type="entry name" value="Pro_3_hydrox_C"/>
</dbReference>